<dbReference type="GO" id="GO:0003700">
    <property type="term" value="F:DNA-binding transcription factor activity"/>
    <property type="evidence" value="ECO:0007669"/>
    <property type="project" value="InterPro"/>
</dbReference>
<dbReference type="Gene3D" id="1.10.10.10">
    <property type="entry name" value="Winged helix-like DNA-binding domain superfamily/Winged helix DNA-binding domain"/>
    <property type="match status" value="1"/>
</dbReference>
<sequence length="128" mass="14064">MHIVLSATSGTPMYEQIKDQVRSAVYGGALAPGQPLPSQRELARDLQVSLITVTRAYNDLVAEGIIGARQGRGTVVLDVDPHRVRAHLDDRIDQALRAAIIAARLGGRPIDDLTQRLSRLWDEEQPHP</sequence>
<dbReference type="InterPro" id="IPR036388">
    <property type="entry name" value="WH-like_DNA-bd_sf"/>
</dbReference>
<dbReference type="GO" id="GO:0003677">
    <property type="term" value="F:DNA binding"/>
    <property type="evidence" value="ECO:0007669"/>
    <property type="project" value="UniProtKB-KW"/>
</dbReference>
<keyword evidence="6" id="KW-1185">Reference proteome</keyword>
<dbReference type="AlphaFoldDB" id="A0A6G7Y6C5"/>
<dbReference type="RefSeq" id="WP_166233274.1">
    <property type="nucleotide sequence ID" value="NZ_CP049865.1"/>
</dbReference>
<feature type="domain" description="HTH gntR-type" evidence="4">
    <location>
        <begin position="11"/>
        <end position="79"/>
    </location>
</feature>
<dbReference type="CDD" id="cd07377">
    <property type="entry name" value="WHTH_GntR"/>
    <property type="match status" value="1"/>
</dbReference>
<evidence type="ECO:0000256" key="3">
    <source>
        <dbReference type="ARBA" id="ARBA00023163"/>
    </source>
</evidence>
<dbReference type="InterPro" id="IPR000524">
    <property type="entry name" value="Tscrpt_reg_HTH_GntR"/>
</dbReference>
<evidence type="ECO:0000313" key="6">
    <source>
        <dbReference type="Proteomes" id="UP000501058"/>
    </source>
</evidence>
<dbReference type="PRINTS" id="PR00035">
    <property type="entry name" value="HTHGNTR"/>
</dbReference>
<name>A0A6G7Y6C5_9ACTN</name>
<evidence type="ECO:0000313" key="5">
    <source>
        <dbReference type="EMBL" id="QIK72198.1"/>
    </source>
</evidence>
<dbReference type="PANTHER" id="PTHR38445">
    <property type="entry name" value="HTH-TYPE TRANSCRIPTIONAL REPRESSOR YTRA"/>
    <property type="match status" value="1"/>
</dbReference>
<keyword evidence="2" id="KW-0238">DNA-binding</keyword>
<dbReference type="KEGG" id="prv:G7070_07865"/>
<dbReference type="SMART" id="SM00345">
    <property type="entry name" value="HTH_GNTR"/>
    <property type="match status" value="1"/>
</dbReference>
<dbReference type="Proteomes" id="UP000501058">
    <property type="component" value="Chromosome"/>
</dbReference>
<dbReference type="Pfam" id="PF00392">
    <property type="entry name" value="GntR"/>
    <property type="match status" value="1"/>
</dbReference>
<dbReference type="InterPro" id="IPR036390">
    <property type="entry name" value="WH_DNA-bd_sf"/>
</dbReference>
<proteinExistence type="predicted"/>
<dbReference type="PROSITE" id="PS50949">
    <property type="entry name" value="HTH_GNTR"/>
    <property type="match status" value="1"/>
</dbReference>
<accession>A0A6G7Y6C5</accession>
<reference evidence="5 6" key="1">
    <citation type="submission" date="2020-03" db="EMBL/GenBank/DDBJ databases">
        <title>Propioniciclava sp. nov., isolated from Hydrophilus acuminatus.</title>
        <authorList>
            <person name="Hyun D.-W."/>
            <person name="Bae J.-W."/>
        </authorList>
    </citation>
    <scope>NUCLEOTIDE SEQUENCE [LARGE SCALE GENOMIC DNA]</scope>
    <source>
        <strain evidence="5 6">HDW11</strain>
    </source>
</reference>
<dbReference type="SUPFAM" id="SSF46785">
    <property type="entry name" value="Winged helix' DNA-binding domain"/>
    <property type="match status" value="1"/>
</dbReference>
<keyword evidence="1" id="KW-0805">Transcription regulation</keyword>
<evidence type="ECO:0000256" key="2">
    <source>
        <dbReference type="ARBA" id="ARBA00023125"/>
    </source>
</evidence>
<organism evidence="5 6">
    <name type="scientific">Propioniciclava coleopterorum</name>
    <dbReference type="NCBI Taxonomy" id="2714937"/>
    <lineage>
        <taxon>Bacteria</taxon>
        <taxon>Bacillati</taxon>
        <taxon>Actinomycetota</taxon>
        <taxon>Actinomycetes</taxon>
        <taxon>Propionibacteriales</taxon>
        <taxon>Propionibacteriaceae</taxon>
        <taxon>Propioniciclava</taxon>
    </lineage>
</organism>
<dbReference type="EMBL" id="CP049865">
    <property type="protein sequence ID" value="QIK72198.1"/>
    <property type="molecule type" value="Genomic_DNA"/>
</dbReference>
<protein>
    <submittedName>
        <fullName evidence="5">GntR family transcriptional regulator</fullName>
    </submittedName>
</protein>
<dbReference type="PANTHER" id="PTHR38445:SF7">
    <property type="entry name" value="GNTR-FAMILY TRANSCRIPTIONAL REGULATOR"/>
    <property type="match status" value="1"/>
</dbReference>
<gene>
    <name evidence="5" type="ORF">G7070_07865</name>
</gene>
<keyword evidence="3" id="KW-0804">Transcription</keyword>
<evidence type="ECO:0000259" key="4">
    <source>
        <dbReference type="PROSITE" id="PS50949"/>
    </source>
</evidence>
<evidence type="ECO:0000256" key="1">
    <source>
        <dbReference type="ARBA" id="ARBA00023015"/>
    </source>
</evidence>